<feature type="signal peptide" evidence="1">
    <location>
        <begin position="1"/>
        <end position="18"/>
    </location>
</feature>
<evidence type="ECO:0000313" key="3">
    <source>
        <dbReference type="EMBL" id="MDT7828688.1"/>
    </source>
</evidence>
<keyword evidence="3" id="KW-0378">Hydrolase</keyword>
<dbReference type="InterPro" id="IPR005135">
    <property type="entry name" value="Endo/exonuclease/phosphatase"/>
</dbReference>
<sequence length="405" mass="46814">MKIRLLLALSLLSLSGLAQEEKQFQIRTVAFYNLENLFDTENDTLIFDDDRTPEGKDNWTLERYNQKLDNLSRVLSEIGSDVTKTSPDILGICEVENLKVIEDLVNHPSLVDKNYGIVHFDSPDERGIDVALLYKKAVFMPTSFASRRLLLMDDEGERNYTRDQLVVGGLLDDEHYYFLVNHWPSRSGGEARSRPNRMAAAKLSRRIVDSLQKLDVASKIVGMGDFNDDPINDSFKKILRTNSSPDEAHKAEVEIKRKWLWKWRRKKNGDAKEKEADSNSAREPGERVSALMELPKPPRLFNPMEDLYRKGIGSLAYRDKWNLFDQIYFTENLISSNVFKDSDDRQYRFWKAGVFNAPYLVSKKGRYKGYPFRTYAGGSYTGGYSDHFPVYMYLIRKASYDEGRK</sequence>
<keyword evidence="4" id="KW-1185">Reference proteome</keyword>
<dbReference type="Gene3D" id="3.60.10.10">
    <property type="entry name" value="Endonuclease/exonuclease/phosphatase"/>
    <property type="match status" value="1"/>
</dbReference>
<dbReference type="PANTHER" id="PTHR42834:SF1">
    <property type="entry name" value="ENDONUCLEASE_EXONUCLEASE_PHOSPHATASE FAMILY PROTEIN (AFU_ORTHOLOGUE AFUA_3G09210)"/>
    <property type="match status" value="1"/>
</dbReference>
<dbReference type="RefSeq" id="WP_314014137.1">
    <property type="nucleotide sequence ID" value="NZ_JAVTTP010000001.1"/>
</dbReference>
<proteinExistence type="predicted"/>
<reference evidence="3 4" key="1">
    <citation type="submission" date="2023-09" db="EMBL/GenBank/DDBJ databases">
        <title>Novel taxa isolated from Blanes Bay.</title>
        <authorList>
            <person name="Rey-Velasco X."/>
            <person name="Lucena T."/>
        </authorList>
    </citation>
    <scope>NUCLEOTIDE SEQUENCE [LARGE SCALE GENOMIC DNA]</scope>
    <source>
        <strain evidence="3 4">S334</strain>
    </source>
</reference>
<dbReference type="SUPFAM" id="SSF56219">
    <property type="entry name" value="DNase I-like"/>
    <property type="match status" value="1"/>
</dbReference>
<dbReference type="InterPro" id="IPR036691">
    <property type="entry name" value="Endo/exonu/phosph_ase_sf"/>
</dbReference>
<feature type="domain" description="Endonuclease/exonuclease/phosphatase" evidence="2">
    <location>
        <begin position="289"/>
        <end position="395"/>
    </location>
</feature>
<dbReference type="PANTHER" id="PTHR42834">
    <property type="entry name" value="ENDONUCLEASE/EXONUCLEASE/PHOSPHATASE FAMILY PROTEIN (AFU_ORTHOLOGUE AFUA_3G09210)"/>
    <property type="match status" value="1"/>
</dbReference>
<comment type="caution">
    <text evidence="3">The sequence shown here is derived from an EMBL/GenBank/DDBJ whole genome shotgun (WGS) entry which is preliminary data.</text>
</comment>
<feature type="chain" id="PRO_5046157860" evidence="1">
    <location>
        <begin position="19"/>
        <end position="405"/>
    </location>
</feature>
<evidence type="ECO:0000259" key="2">
    <source>
        <dbReference type="Pfam" id="PF19580"/>
    </source>
</evidence>
<keyword evidence="3" id="KW-0540">Nuclease</keyword>
<dbReference type="Proteomes" id="UP001250656">
    <property type="component" value="Unassembled WGS sequence"/>
</dbReference>
<organism evidence="3 4">
    <name type="scientific">Pricia mediterranea</name>
    <dbReference type="NCBI Taxonomy" id="3076079"/>
    <lineage>
        <taxon>Bacteria</taxon>
        <taxon>Pseudomonadati</taxon>
        <taxon>Bacteroidota</taxon>
        <taxon>Flavobacteriia</taxon>
        <taxon>Flavobacteriales</taxon>
        <taxon>Flavobacteriaceae</taxon>
        <taxon>Pricia</taxon>
    </lineage>
</organism>
<keyword evidence="1" id="KW-0732">Signal</keyword>
<name>A0ABU3L5N6_9FLAO</name>
<evidence type="ECO:0000313" key="4">
    <source>
        <dbReference type="Proteomes" id="UP001250656"/>
    </source>
</evidence>
<dbReference type="Pfam" id="PF19580">
    <property type="entry name" value="Exo_endo_phos_3"/>
    <property type="match status" value="2"/>
</dbReference>
<accession>A0ABU3L5N6</accession>
<keyword evidence="3" id="KW-0255">Endonuclease</keyword>
<protein>
    <submittedName>
        <fullName evidence="3">Endonuclease/exonuclease/phosphatase family protein</fullName>
    </submittedName>
</protein>
<feature type="domain" description="Endonuclease/exonuclease/phosphatase" evidence="2">
    <location>
        <begin position="28"/>
        <end position="246"/>
    </location>
</feature>
<dbReference type="GO" id="GO:0004519">
    <property type="term" value="F:endonuclease activity"/>
    <property type="evidence" value="ECO:0007669"/>
    <property type="project" value="UniProtKB-KW"/>
</dbReference>
<gene>
    <name evidence="3" type="ORF">RQM65_08435</name>
</gene>
<dbReference type="EMBL" id="JAVTTP010000001">
    <property type="protein sequence ID" value="MDT7828688.1"/>
    <property type="molecule type" value="Genomic_DNA"/>
</dbReference>
<evidence type="ECO:0000256" key="1">
    <source>
        <dbReference type="SAM" id="SignalP"/>
    </source>
</evidence>